<comment type="caution">
    <text evidence="3">The sequence shown here is derived from an EMBL/GenBank/DDBJ whole genome shotgun (WGS) entry which is preliminary data.</text>
</comment>
<dbReference type="InterPro" id="IPR000644">
    <property type="entry name" value="CBS_dom"/>
</dbReference>
<dbReference type="PROSITE" id="PS51371">
    <property type="entry name" value="CBS"/>
    <property type="match status" value="1"/>
</dbReference>
<gene>
    <name evidence="3" type="ORF">ACFPET_13460</name>
</gene>
<name>A0ABV8TZH6_9ACTN</name>
<keyword evidence="4" id="KW-1185">Reference proteome</keyword>
<dbReference type="InterPro" id="IPR046342">
    <property type="entry name" value="CBS_dom_sf"/>
</dbReference>
<evidence type="ECO:0000259" key="2">
    <source>
        <dbReference type="PROSITE" id="PS51371"/>
    </source>
</evidence>
<feature type="domain" description="CBS" evidence="2">
    <location>
        <begin position="98"/>
        <end position="155"/>
    </location>
</feature>
<evidence type="ECO:0000313" key="3">
    <source>
        <dbReference type="EMBL" id="MFC4336209.1"/>
    </source>
</evidence>
<proteinExistence type="predicted"/>
<dbReference type="Proteomes" id="UP001595823">
    <property type="component" value="Unassembled WGS sequence"/>
</dbReference>
<dbReference type="RefSeq" id="WP_380621863.1">
    <property type="nucleotide sequence ID" value="NZ_JBHSDK010000016.1"/>
</dbReference>
<dbReference type="CDD" id="cd02205">
    <property type="entry name" value="CBS_pair_SF"/>
    <property type="match status" value="1"/>
</dbReference>
<keyword evidence="1" id="KW-0129">CBS domain</keyword>
<accession>A0ABV8TZH6</accession>
<sequence length="323" mass="36708">MENDDPLQFLKRASESDPPVSLSVTELLRLWGEERRSADVVERIRTDLAQFGLTTDPPFTRVWPENTVTLRRRRPNEGSEPEDYDSEGALRFAHLTSASRRVHTVRESDSLVKAWTEMVDREHSQLAVVGKDGDYRGVVTERSIAAALFKPAKPTTVAEVTVRDQRPVMGDNRVLDLLDEVYAAGFAAIVDDAQRPIGIVTVGDLLREFVMRHSPILTIGVIELRVRKRVAERIDRKVLDRHLPKRSKGDPDAALTLGKYAHMLRPLEHWERLGWVIDHDYFLRMIGKTARIRNEITHFSPDPPSAESLADIEAFARTLHELT</sequence>
<dbReference type="Pfam" id="PF00571">
    <property type="entry name" value="CBS"/>
    <property type="match status" value="2"/>
</dbReference>
<dbReference type="EMBL" id="JBHSDK010000016">
    <property type="protein sequence ID" value="MFC4336209.1"/>
    <property type="molecule type" value="Genomic_DNA"/>
</dbReference>
<reference evidence="4" key="1">
    <citation type="journal article" date="2019" name="Int. J. Syst. Evol. Microbiol.">
        <title>The Global Catalogue of Microorganisms (GCM) 10K type strain sequencing project: providing services to taxonomists for standard genome sequencing and annotation.</title>
        <authorList>
            <consortium name="The Broad Institute Genomics Platform"/>
            <consortium name="The Broad Institute Genome Sequencing Center for Infectious Disease"/>
            <person name="Wu L."/>
            <person name="Ma J."/>
        </authorList>
    </citation>
    <scope>NUCLEOTIDE SEQUENCE [LARGE SCALE GENOMIC DNA]</scope>
    <source>
        <strain evidence="4">IBRC-M 10908</strain>
    </source>
</reference>
<protein>
    <submittedName>
        <fullName evidence="3">HPP family protein</fullName>
    </submittedName>
</protein>
<evidence type="ECO:0000313" key="4">
    <source>
        <dbReference type="Proteomes" id="UP001595823"/>
    </source>
</evidence>
<dbReference type="SUPFAM" id="SSF54631">
    <property type="entry name" value="CBS-domain pair"/>
    <property type="match status" value="1"/>
</dbReference>
<dbReference type="Gene3D" id="3.10.580.10">
    <property type="entry name" value="CBS-domain"/>
    <property type="match status" value="1"/>
</dbReference>
<evidence type="ECO:0000256" key="1">
    <source>
        <dbReference type="PROSITE-ProRule" id="PRU00703"/>
    </source>
</evidence>
<organism evidence="3 4">
    <name type="scientific">Salininema proteolyticum</name>
    <dbReference type="NCBI Taxonomy" id="1607685"/>
    <lineage>
        <taxon>Bacteria</taxon>
        <taxon>Bacillati</taxon>
        <taxon>Actinomycetota</taxon>
        <taxon>Actinomycetes</taxon>
        <taxon>Glycomycetales</taxon>
        <taxon>Glycomycetaceae</taxon>
        <taxon>Salininema</taxon>
    </lineage>
</organism>